<dbReference type="PANTHER" id="PTHR43711:SF1">
    <property type="entry name" value="HISTIDINE KINASE 1"/>
    <property type="match status" value="1"/>
</dbReference>
<dbReference type="InterPro" id="IPR003594">
    <property type="entry name" value="HATPase_dom"/>
</dbReference>
<keyword evidence="10" id="KW-1185">Reference proteome</keyword>
<dbReference type="RefSeq" id="WP_129460894.1">
    <property type="nucleotide sequence ID" value="NZ_SBKN01000002.1"/>
</dbReference>
<evidence type="ECO:0000256" key="5">
    <source>
        <dbReference type="ARBA" id="ARBA00022777"/>
    </source>
</evidence>
<evidence type="ECO:0000256" key="1">
    <source>
        <dbReference type="ARBA" id="ARBA00000085"/>
    </source>
</evidence>
<feature type="transmembrane region" description="Helical" evidence="7">
    <location>
        <begin position="21"/>
        <end position="40"/>
    </location>
</feature>
<sequence>MKKHWLSLSQLFNTKRKTIHFGLLICVIVLQIMVVIFWAIEKSNETKRSKEYKKIAELHDFSELSNSFLEQLNIHQKPNQAASQNNQNTLIALKDKLTQMHNLYRQFPDLKAPESAVKLNAFIQKIENKKKQPEIKPFDYKEITESIKVDSIITKDKVRKKGLLARLGDALSGKINVQKEQLKIIISYRGQNGIRYGTIKEQMERILNETIKHYDAELKASLATGFTSDSNLKDKVSQKVLTAMSLDFLIDFEKDISRLIDQKNNIIIALDRRNEAVQNYLIISLIVLSILISLILYRYTILAFKYQVRIDAARKQIQENLNFKNKIISLLSHEVRSPLGSIVLYSKSVSRTLDDPEIKETFSSIQYNANSLLVLTNQILNALRNEKEVFALEPVPFLLEHEIVMMCKSLIPLAENKGNTLVADLRIPKNRHVLADQVKMGQLFFNLIGNAIRFTENGTIRVVSSVKEINSHESWLRVFISDNGSGMHKSLLQSLLNAQFYDDHQIKINQLSTGLGIHICREIISKMEGNFLIKSSPEEGTEIYFKIKLQHV</sequence>
<dbReference type="InterPro" id="IPR005467">
    <property type="entry name" value="His_kinase_dom"/>
</dbReference>
<evidence type="ECO:0000256" key="4">
    <source>
        <dbReference type="ARBA" id="ARBA00022679"/>
    </source>
</evidence>
<dbReference type="Gene3D" id="1.10.287.130">
    <property type="match status" value="1"/>
</dbReference>
<dbReference type="AlphaFoldDB" id="A0A4Q1KAU7"/>
<dbReference type="Pfam" id="PF00512">
    <property type="entry name" value="HisKA"/>
    <property type="match status" value="1"/>
</dbReference>
<keyword evidence="7" id="KW-0472">Membrane</keyword>
<dbReference type="PROSITE" id="PS50109">
    <property type="entry name" value="HIS_KIN"/>
    <property type="match status" value="1"/>
</dbReference>
<dbReference type="SUPFAM" id="SSF47384">
    <property type="entry name" value="Homodimeric domain of signal transducing histidine kinase"/>
    <property type="match status" value="1"/>
</dbReference>
<keyword evidence="3" id="KW-0597">Phosphoprotein</keyword>
<keyword evidence="7" id="KW-0812">Transmembrane</keyword>
<comment type="caution">
    <text evidence="9">The sequence shown here is derived from an EMBL/GenBank/DDBJ whole genome shotgun (WGS) entry which is preliminary data.</text>
</comment>
<keyword evidence="7" id="KW-1133">Transmembrane helix</keyword>
<dbReference type="Gene3D" id="3.30.565.10">
    <property type="entry name" value="Histidine kinase-like ATPase, C-terminal domain"/>
    <property type="match status" value="1"/>
</dbReference>
<dbReference type="InterPro" id="IPR036890">
    <property type="entry name" value="HATPase_C_sf"/>
</dbReference>
<feature type="domain" description="Histidine kinase" evidence="8">
    <location>
        <begin position="330"/>
        <end position="551"/>
    </location>
</feature>
<dbReference type="EMBL" id="SBKN01000002">
    <property type="protein sequence ID" value="RXR23415.1"/>
    <property type="molecule type" value="Genomic_DNA"/>
</dbReference>
<dbReference type="SMART" id="SM00387">
    <property type="entry name" value="HATPase_c"/>
    <property type="match status" value="1"/>
</dbReference>
<proteinExistence type="predicted"/>
<evidence type="ECO:0000313" key="10">
    <source>
        <dbReference type="Proteomes" id="UP000289857"/>
    </source>
</evidence>
<dbReference type="SMART" id="SM00388">
    <property type="entry name" value="HisKA"/>
    <property type="match status" value="1"/>
</dbReference>
<dbReference type="EC" id="2.7.13.3" evidence="2"/>
<dbReference type="CDD" id="cd00082">
    <property type="entry name" value="HisKA"/>
    <property type="match status" value="1"/>
</dbReference>
<dbReference type="InterPro" id="IPR050736">
    <property type="entry name" value="Sensor_HK_Regulatory"/>
</dbReference>
<reference evidence="10" key="1">
    <citation type="submission" date="2019-01" db="EMBL/GenBank/DDBJ databases">
        <title>Cytophagaceae bacterium strain CAR-16.</title>
        <authorList>
            <person name="Chen W.-M."/>
        </authorList>
    </citation>
    <scope>NUCLEOTIDE SEQUENCE [LARGE SCALE GENOMIC DNA]</scope>
    <source>
        <strain evidence="10">WWJ-16</strain>
    </source>
</reference>
<keyword evidence="4" id="KW-0808">Transferase</keyword>
<dbReference type="Proteomes" id="UP000289857">
    <property type="component" value="Unassembled WGS sequence"/>
</dbReference>
<dbReference type="InterPro" id="IPR003661">
    <property type="entry name" value="HisK_dim/P_dom"/>
</dbReference>
<protein>
    <recommendedName>
        <fullName evidence="2">histidine kinase</fullName>
        <ecNumber evidence="2">2.7.13.3</ecNumber>
    </recommendedName>
</protein>
<dbReference type="OrthoDB" id="9815750at2"/>
<dbReference type="GO" id="GO:0000155">
    <property type="term" value="F:phosphorelay sensor kinase activity"/>
    <property type="evidence" value="ECO:0007669"/>
    <property type="project" value="InterPro"/>
</dbReference>
<accession>A0A4Q1KAU7</accession>
<evidence type="ECO:0000313" key="9">
    <source>
        <dbReference type="EMBL" id="RXR23415.1"/>
    </source>
</evidence>
<dbReference type="Pfam" id="PF02518">
    <property type="entry name" value="HATPase_c"/>
    <property type="match status" value="1"/>
</dbReference>
<feature type="transmembrane region" description="Helical" evidence="7">
    <location>
        <begin position="280"/>
        <end position="299"/>
    </location>
</feature>
<dbReference type="PANTHER" id="PTHR43711">
    <property type="entry name" value="TWO-COMPONENT HISTIDINE KINASE"/>
    <property type="match status" value="1"/>
</dbReference>
<keyword evidence="5 9" id="KW-0418">Kinase</keyword>
<evidence type="ECO:0000259" key="8">
    <source>
        <dbReference type="PROSITE" id="PS50109"/>
    </source>
</evidence>
<organism evidence="9 10">
    <name type="scientific">Flavobacterium stagni</name>
    <dbReference type="NCBI Taxonomy" id="2506421"/>
    <lineage>
        <taxon>Bacteria</taxon>
        <taxon>Pseudomonadati</taxon>
        <taxon>Bacteroidota</taxon>
        <taxon>Flavobacteriia</taxon>
        <taxon>Flavobacteriales</taxon>
        <taxon>Flavobacteriaceae</taxon>
        <taxon>Flavobacterium</taxon>
    </lineage>
</organism>
<evidence type="ECO:0000256" key="6">
    <source>
        <dbReference type="ARBA" id="ARBA00023012"/>
    </source>
</evidence>
<dbReference type="InterPro" id="IPR004358">
    <property type="entry name" value="Sig_transdc_His_kin-like_C"/>
</dbReference>
<dbReference type="PRINTS" id="PR00344">
    <property type="entry name" value="BCTRLSENSOR"/>
</dbReference>
<gene>
    <name evidence="9" type="ORF">EQG61_05445</name>
</gene>
<evidence type="ECO:0000256" key="2">
    <source>
        <dbReference type="ARBA" id="ARBA00012438"/>
    </source>
</evidence>
<dbReference type="SUPFAM" id="SSF55874">
    <property type="entry name" value="ATPase domain of HSP90 chaperone/DNA topoisomerase II/histidine kinase"/>
    <property type="match status" value="1"/>
</dbReference>
<name>A0A4Q1KAU7_9FLAO</name>
<evidence type="ECO:0000256" key="7">
    <source>
        <dbReference type="SAM" id="Phobius"/>
    </source>
</evidence>
<evidence type="ECO:0000256" key="3">
    <source>
        <dbReference type="ARBA" id="ARBA00022553"/>
    </source>
</evidence>
<keyword evidence="6" id="KW-0902">Two-component regulatory system</keyword>
<comment type="catalytic activity">
    <reaction evidence="1">
        <text>ATP + protein L-histidine = ADP + protein N-phospho-L-histidine.</text>
        <dbReference type="EC" id="2.7.13.3"/>
    </reaction>
</comment>
<dbReference type="InterPro" id="IPR036097">
    <property type="entry name" value="HisK_dim/P_sf"/>
</dbReference>